<evidence type="ECO:0000256" key="1">
    <source>
        <dbReference type="ARBA" id="ARBA00007121"/>
    </source>
</evidence>
<dbReference type="Gene3D" id="3.60.15.10">
    <property type="entry name" value="Ribonuclease Z/Hydroxyacylglutathione hydrolase-like"/>
    <property type="match status" value="1"/>
</dbReference>
<dbReference type="EMBL" id="DXHV01000011">
    <property type="protein sequence ID" value="HIV99734.1"/>
    <property type="molecule type" value="Genomic_DNA"/>
</dbReference>
<reference evidence="3" key="2">
    <citation type="submission" date="2021-04" db="EMBL/GenBank/DDBJ databases">
        <authorList>
            <person name="Gilroy R."/>
        </authorList>
    </citation>
    <scope>NUCLEOTIDE SEQUENCE</scope>
    <source>
        <strain evidence="3">ChiHecec2B26-446</strain>
    </source>
</reference>
<evidence type="ECO:0000259" key="2">
    <source>
        <dbReference type="PROSITE" id="PS50902"/>
    </source>
</evidence>
<comment type="similarity">
    <text evidence="1">In the N-terminal section; belongs to the zinc metallo-hydrolase group 3 family.</text>
</comment>
<dbReference type="InterPro" id="IPR016440">
    <property type="entry name" value="Rubredoxin-O_OxRdtase"/>
</dbReference>
<dbReference type="SUPFAM" id="SSF52218">
    <property type="entry name" value="Flavoproteins"/>
    <property type="match status" value="1"/>
</dbReference>
<dbReference type="PROSITE" id="PS50902">
    <property type="entry name" value="FLAVODOXIN_LIKE"/>
    <property type="match status" value="1"/>
</dbReference>
<accession>A0A9D1TNJ3</accession>
<feature type="domain" description="Flavodoxin-like" evidence="2">
    <location>
        <begin position="254"/>
        <end position="392"/>
    </location>
</feature>
<dbReference type="CDD" id="cd07709">
    <property type="entry name" value="flavodiiron_proteins_MBL-fold"/>
    <property type="match status" value="1"/>
</dbReference>
<name>A0A9D1TNJ3_9BACT</name>
<proteinExistence type="inferred from homology"/>
<dbReference type="InterPro" id="IPR001279">
    <property type="entry name" value="Metallo-B-lactamas"/>
</dbReference>
<evidence type="ECO:0000313" key="4">
    <source>
        <dbReference type="Proteomes" id="UP000886752"/>
    </source>
</evidence>
<dbReference type="GO" id="GO:0016491">
    <property type="term" value="F:oxidoreductase activity"/>
    <property type="evidence" value="ECO:0007669"/>
    <property type="project" value="InterPro"/>
</dbReference>
<dbReference type="SUPFAM" id="SSF56281">
    <property type="entry name" value="Metallo-hydrolase/oxidoreductase"/>
    <property type="match status" value="1"/>
</dbReference>
<dbReference type="PANTHER" id="PTHR43717:SF1">
    <property type="entry name" value="ANAEROBIC NITRIC OXIDE REDUCTASE FLAVORUBREDOXIN"/>
    <property type="match status" value="1"/>
</dbReference>
<dbReference type="GO" id="GO:0009055">
    <property type="term" value="F:electron transfer activity"/>
    <property type="evidence" value="ECO:0007669"/>
    <property type="project" value="InterPro"/>
</dbReference>
<dbReference type="InterPro" id="IPR008254">
    <property type="entry name" value="Flavodoxin/NO_synth"/>
</dbReference>
<protein>
    <submittedName>
        <fullName evidence="3">FprA family A-type flavoprotein</fullName>
    </submittedName>
</protein>
<organism evidence="3 4">
    <name type="scientific">Candidatus Desulfovibrio intestinipullorum</name>
    <dbReference type="NCBI Taxonomy" id="2838536"/>
    <lineage>
        <taxon>Bacteria</taxon>
        <taxon>Pseudomonadati</taxon>
        <taxon>Thermodesulfobacteriota</taxon>
        <taxon>Desulfovibrionia</taxon>
        <taxon>Desulfovibrionales</taxon>
        <taxon>Desulfovibrionaceae</taxon>
        <taxon>Desulfovibrio</taxon>
    </lineage>
</organism>
<sequence length="401" mass="44912">MNAVEIAKDTYWIGCVDYDHHDFHGYSQSPEGTTYNAYFIRDEKNTLIDTVSIGKSNTMLCRLAHVIEPAKIDYLVVNHVEQDHAGCLPEIIAACKPEKIFCSTMALKSMEGHFGKQMQDWPVVAVKSGESISLGKHTLVFQETRMLHWPDSMVTYCPETKILFSQDAFGQNIASSERYADEWEHGDLVHRVKEYYFNIVLPYSPQVLKALPVVGSLDIEMIAPDHGLIWRGSMCKEIVDLYRTMAEQKPRKRAVIVYDTMWSSTERLAYAVCSGLEENGVPATLLSAKKNHHSAIMTALADASALAVGSPTHNNGVLPYIMSALTYIKGLRPKILVGGAFGSYGWSGESPKILQQYLTDMNIEMPAEPVRVQWRPKHEDLIKAHQLGKSMAEALKAKCQD</sequence>
<gene>
    <name evidence="3" type="ORF">H9894_00865</name>
</gene>
<dbReference type="InterPro" id="IPR029039">
    <property type="entry name" value="Flavoprotein-like_sf"/>
</dbReference>
<dbReference type="PIRSF" id="PIRSF005243">
    <property type="entry name" value="ROO"/>
    <property type="match status" value="1"/>
</dbReference>
<evidence type="ECO:0000313" key="3">
    <source>
        <dbReference type="EMBL" id="HIV99734.1"/>
    </source>
</evidence>
<dbReference type="PANTHER" id="PTHR43717">
    <property type="entry name" value="ANAEROBIC NITRIC OXIDE REDUCTASE FLAVORUBREDOXIN"/>
    <property type="match status" value="1"/>
</dbReference>
<dbReference type="SMART" id="SM00849">
    <property type="entry name" value="Lactamase_B"/>
    <property type="match status" value="1"/>
</dbReference>
<dbReference type="Pfam" id="PF19583">
    <property type="entry name" value="ODP"/>
    <property type="match status" value="1"/>
</dbReference>
<dbReference type="InterPro" id="IPR045761">
    <property type="entry name" value="ODP_dom"/>
</dbReference>
<dbReference type="GO" id="GO:0046872">
    <property type="term" value="F:metal ion binding"/>
    <property type="evidence" value="ECO:0007669"/>
    <property type="project" value="InterPro"/>
</dbReference>
<reference evidence="3" key="1">
    <citation type="journal article" date="2021" name="PeerJ">
        <title>Extensive microbial diversity within the chicken gut microbiome revealed by metagenomics and culture.</title>
        <authorList>
            <person name="Gilroy R."/>
            <person name="Ravi A."/>
            <person name="Getino M."/>
            <person name="Pursley I."/>
            <person name="Horton D.L."/>
            <person name="Alikhan N.F."/>
            <person name="Baker D."/>
            <person name="Gharbi K."/>
            <person name="Hall N."/>
            <person name="Watson M."/>
            <person name="Adriaenssens E.M."/>
            <person name="Foster-Nyarko E."/>
            <person name="Jarju S."/>
            <person name="Secka A."/>
            <person name="Antonio M."/>
            <person name="Oren A."/>
            <person name="Chaudhuri R.R."/>
            <person name="La Ragione R."/>
            <person name="Hildebrand F."/>
            <person name="Pallen M.J."/>
        </authorList>
    </citation>
    <scope>NUCLEOTIDE SEQUENCE</scope>
    <source>
        <strain evidence="3">ChiHecec2B26-446</strain>
    </source>
</reference>
<dbReference type="AlphaFoldDB" id="A0A9D1TNJ3"/>
<comment type="caution">
    <text evidence="3">The sequence shown here is derived from an EMBL/GenBank/DDBJ whole genome shotgun (WGS) entry which is preliminary data.</text>
</comment>
<dbReference type="Gene3D" id="3.40.50.360">
    <property type="match status" value="1"/>
</dbReference>
<dbReference type="GO" id="GO:0010181">
    <property type="term" value="F:FMN binding"/>
    <property type="evidence" value="ECO:0007669"/>
    <property type="project" value="InterPro"/>
</dbReference>
<dbReference type="InterPro" id="IPR036866">
    <property type="entry name" value="RibonucZ/Hydroxyglut_hydro"/>
</dbReference>
<dbReference type="Proteomes" id="UP000886752">
    <property type="component" value="Unassembled WGS sequence"/>
</dbReference>
<dbReference type="Pfam" id="PF00258">
    <property type="entry name" value="Flavodoxin_1"/>
    <property type="match status" value="1"/>
</dbReference>